<dbReference type="Proteomes" id="UP001153069">
    <property type="component" value="Unassembled WGS sequence"/>
</dbReference>
<accession>A0A9N8E8W1</accession>
<dbReference type="OrthoDB" id="4664297at2759"/>
<dbReference type="Gene3D" id="3.20.20.70">
    <property type="entry name" value="Aldolase class I"/>
    <property type="match status" value="1"/>
</dbReference>
<evidence type="ECO:0000313" key="6">
    <source>
        <dbReference type="Proteomes" id="UP001153069"/>
    </source>
</evidence>
<organism evidence="5 6">
    <name type="scientific">Seminavis robusta</name>
    <dbReference type="NCBI Taxonomy" id="568900"/>
    <lineage>
        <taxon>Eukaryota</taxon>
        <taxon>Sar</taxon>
        <taxon>Stramenopiles</taxon>
        <taxon>Ochrophyta</taxon>
        <taxon>Bacillariophyta</taxon>
        <taxon>Bacillariophyceae</taxon>
        <taxon>Bacillariophycidae</taxon>
        <taxon>Naviculales</taxon>
        <taxon>Naviculaceae</taxon>
        <taxon>Seminavis</taxon>
    </lineage>
</organism>
<name>A0A9N8E8W1_9STRA</name>
<dbReference type="PANTHER" id="PTHR31268">
    <property type="match status" value="1"/>
</dbReference>
<dbReference type="InterPro" id="IPR013785">
    <property type="entry name" value="Aldolase_TIM"/>
</dbReference>
<sequence>MMATSSSVTSDDDSVVLLTGTYGNLSKFSLVHQPTTTLRPGEEAAVFVRVLSPQTVQLGKTTDPLCAIHRFKIWWCRPVFQRPVPPETLLLLELIQDQYRLVLPVVLPLNNHHHKSFASSSLRGSYVGQREELLLYSNHKETGLYVGIGKDPYALIQEGVSLATQLWNSPTTSFSSSTLHDRTQRNNVILEKLGWCSWNACYTNVTGPKLVQAVRALQQDHGAPIQWMIVDDGWQHITTPSEAADKADGFQWSQRLQSYREDPVKFANLSLQETVQQLKRDLGIQSVWVWHTLAGYWLGVNPKSGSFQEQAAIHYPHFPTGIIDSDASASVEASVEKGIGIPNDADDFFRRYHTDFLAGDCQVDGVKVDAQGVIGILQASRADDGAENNNESAQPKERDAPVFRLHDAIATSALANFVAASSHRTSGETDIPPKQPTNPSILHCMAHAPEIFYRFPTLYGGKGVPFFRAADDFYPDNPHSHGPQIVACAYNSLLFQHVAIPDWDMFATGPEIGEDILQCHAIARCISGGPIYFSSSPEKMERGRPKWMDWICCPNGTTLPCRGTALPLPNCLLQDPLASNAEPLVLWNTNGGGFAHDEQSDDGERETTTSGIFGLFHFAAGGTWDYSKLTYVSNDRMAGTDLEEDGGADVELSPALIPVFAAHRYAGMSFLATSFVAHTVEILPSPGAAMSIRLQRSQSNALTVYPIHQVSCGVGTVDFVALGWEGRINAGGAVKDIQVNPDGAVEMSVLGCGDFLMALRVNGKEPSQSWLEKAVFSVFVDGAVAEYNTICIIASEEAAISHKAVPSSKLQTNLLQRGFLPVVVAMAPLDSHHQITIKFEN</sequence>
<evidence type="ECO:0000313" key="5">
    <source>
        <dbReference type="EMBL" id="CAB9513949.1"/>
    </source>
</evidence>
<reference evidence="5" key="1">
    <citation type="submission" date="2020-06" db="EMBL/GenBank/DDBJ databases">
        <authorList>
            <consortium name="Plant Systems Biology data submission"/>
        </authorList>
    </citation>
    <scope>NUCLEOTIDE SEQUENCE</scope>
    <source>
        <strain evidence="5">D6</strain>
    </source>
</reference>
<comment type="caution">
    <text evidence="5">The sequence shown here is derived from an EMBL/GenBank/DDBJ whole genome shotgun (WGS) entry which is preliminary data.</text>
</comment>
<dbReference type="PANTHER" id="PTHR31268:SF32">
    <property type="entry name" value="GALACTINOL--SUCROSE GALACTOSYLTRANSFERASE 2-RELATED"/>
    <property type="match status" value="1"/>
</dbReference>
<dbReference type="InterPro" id="IPR008811">
    <property type="entry name" value="Glycosyl_hydrolases_36"/>
</dbReference>
<dbReference type="AlphaFoldDB" id="A0A9N8E8W1"/>
<evidence type="ECO:0000256" key="2">
    <source>
        <dbReference type="ARBA" id="ARBA00012708"/>
    </source>
</evidence>
<dbReference type="InterPro" id="IPR017853">
    <property type="entry name" value="GH"/>
</dbReference>
<keyword evidence="3" id="KW-0119">Carbohydrate metabolism</keyword>
<evidence type="ECO:0000256" key="4">
    <source>
        <dbReference type="ARBA" id="ARBA00049426"/>
    </source>
</evidence>
<dbReference type="GO" id="GO:0047274">
    <property type="term" value="F:galactinol-sucrose galactosyltransferase activity"/>
    <property type="evidence" value="ECO:0007669"/>
    <property type="project" value="UniProtKB-EC"/>
</dbReference>
<dbReference type="EMBL" id="CAICTM010000622">
    <property type="protein sequence ID" value="CAB9513949.1"/>
    <property type="molecule type" value="Genomic_DNA"/>
</dbReference>
<dbReference type="EC" id="2.4.1.82" evidence="2"/>
<comment type="catalytic activity">
    <reaction evidence="4">
        <text>alpha-D-galactosyl-(1-&gt;3)-1D-myo-inositol + sucrose = raffinose + myo-inositol</text>
        <dbReference type="Rhea" id="RHEA:20161"/>
        <dbReference type="ChEBI" id="CHEBI:16634"/>
        <dbReference type="ChEBI" id="CHEBI:17268"/>
        <dbReference type="ChEBI" id="CHEBI:17505"/>
        <dbReference type="ChEBI" id="CHEBI:17992"/>
        <dbReference type="EC" id="2.4.1.82"/>
    </reaction>
</comment>
<gene>
    <name evidence="5" type="ORF">SEMRO_623_G177130.1</name>
</gene>
<dbReference type="Pfam" id="PF05691">
    <property type="entry name" value="Raffinose_syn"/>
    <property type="match status" value="2"/>
</dbReference>
<evidence type="ECO:0000256" key="1">
    <source>
        <dbReference type="ARBA" id="ARBA00007240"/>
    </source>
</evidence>
<proteinExistence type="inferred from homology"/>
<evidence type="ECO:0000256" key="3">
    <source>
        <dbReference type="ARBA" id="ARBA00023277"/>
    </source>
</evidence>
<keyword evidence="5" id="KW-0328">Glycosyltransferase</keyword>
<keyword evidence="6" id="KW-1185">Reference proteome</keyword>
<keyword evidence="5" id="KW-0808">Transferase</keyword>
<protein>
    <recommendedName>
        <fullName evidence="2">galactinol--sucrose galactosyltransferase</fullName>
        <ecNumber evidence="2">2.4.1.82</ecNumber>
    </recommendedName>
</protein>
<dbReference type="SUPFAM" id="SSF51445">
    <property type="entry name" value="(Trans)glycosidases"/>
    <property type="match status" value="1"/>
</dbReference>
<comment type="similarity">
    <text evidence="1">Belongs to the glycosyl hydrolases 36 family.</text>
</comment>